<dbReference type="STRING" id="307507.A0A2V0PAC6"/>
<dbReference type="InParanoid" id="A0A2V0PAC6"/>
<dbReference type="AlphaFoldDB" id="A0A2V0PAC6"/>
<dbReference type="SUPFAM" id="SSF52402">
    <property type="entry name" value="Adenine nucleotide alpha hydrolases-like"/>
    <property type="match status" value="1"/>
</dbReference>
<protein>
    <recommendedName>
        <fullName evidence="1">UspA domain-containing protein</fullName>
    </recommendedName>
</protein>
<gene>
    <name evidence="2" type="ORF">Rsub_09268</name>
</gene>
<organism evidence="2 3">
    <name type="scientific">Raphidocelis subcapitata</name>
    <dbReference type="NCBI Taxonomy" id="307507"/>
    <lineage>
        <taxon>Eukaryota</taxon>
        <taxon>Viridiplantae</taxon>
        <taxon>Chlorophyta</taxon>
        <taxon>core chlorophytes</taxon>
        <taxon>Chlorophyceae</taxon>
        <taxon>CS clade</taxon>
        <taxon>Sphaeropleales</taxon>
        <taxon>Selenastraceae</taxon>
        <taxon>Raphidocelis</taxon>
    </lineage>
</organism>
<dbReference type="Pfam" id="PF00582">
    <property type="entry name" value="Usp"/>
    <property type="match status" value="1"/>
</dbReference>
<dbReference type="InterPro" id="IPR006016">
    <property type="entry name" value="UspA"/>
</dbReference>
<accession>A0A2V0PAC6</accession>
<dbReference type="Proteomes" id="UP000247498">
    <property type="component" value="Unassembled WGS sequence"/>
</dbReference>
<dbReference type="PANTHER" id="PTHR36081:SF1">
    <property type="entry name" value="CELL WALL INTEGRITY_STRESS RESPONSE COMPONENT"/>
    <property type="match status" value="1"/>
</dbReference>
<proteinExistence type="predicted"/>
<dbReference type="FunCoup" id="A0A2V0PAC6">
    <property type="interactions" value="268"/>
</dbReference>
<dbReference type="OrthoDB" id="539659at2759"/>
<dbReference type="CDD" id="cd00293">
    <property type="entry name" value="USP-like"/>
    <property type="match status" value="1"/>
</dbReference>
<dbReference type="Gene3D" id="3.40.50.620">
    <property type="entry name" value="HUPs"/>
    <property type="match status" value="1"/>
</dbReference>
<reference evidence="2 3" key="1">
    <citation type="journal article" date="2018" name="Sci. Rep.">
        <title>Raphidocelis subcapitata (=Pseudokirchneriella subcapitata) provides an insight into genome evolution and environmental adaptations in the Sphaeropleales.</title>
        <authorList>
            <person name="Suzuki S."/>
            <person name="Yamaguchi H."/>
            <person name="Nakajima N."/>
            <person name="Kawachi M."/>
        </authorList>
    </citation>
    <scope>NUCLEOTIDE SEQUENCE [LARGE SCALE GENOMIC DNA]</scope>
    <source>
        <strain evidence="2 3">NIES-35</strain>
    </source>
</reference>
<evidence type="ECO:0000259" key="1">
    <source>
        <dbReference type="Pfam" id="PF00582"/>
    </source>
</evidence>
<keyword evidence="3" id="KW-1185">Reference proteome</keyword>
<evidence type="ECO:0000313" key="3">
    <source>
        <dbReference type="Proteomes" id="UP000247498"/>
    </source>
</evidence>
<name>A0A2V0PAC6_9CHLO</name>
<feature type="domain" description="UspA" evidence="1">
    <location>
        <begin position="70"/>
        <end position="172"/>
    </location>
</feature>
<comment type="caution">
    <text evidence="2">The sequence shown here is derived from an EMBL/GenBank/DDBJ whole genome shotgun (WGS) entry which is preliminary data.</text>
</comment>
<sequence length="197" mass="20983">MQHSVALSRGSGAIRVPRRCPCFAPVTPRVAHRRPQIHVPASSAEAEQKPDRLSYDHLLLTILDSNPELSSSSWQAVATAADLATLHNGRVTVLVVDEQVARAEAGAGAGDQSRLQQQAAKIAQTLGKYGIKYEILERQVVGSQAKDAEGRSSVVVGEVADEVAADLLVLHSAAVHNKTLDANLLAEFVSCPMLLLP</sequence>
<dbReference type="InterPro" id="IPR014729">
    <property type="entry name" value="Rossmann-like_a/b/a_fold"/>
</dbReference>
<evidence type="ECO:0000313" key="2">
    <source>
        <dbReference type="EMBL" id="GBF96469.1"/>
    </source>
</evidence>
<dbReference type="EMBL" id="BDRX01000080">
    <property type="protein sequence ID" value="GBF96469.1"/>
    <property type="molecule type" value="Genomic_DNA"/>
</dbReference>
<dbReference type="PANTHER" id="PTHR36081">
    <property type="entry name" value="CELL WALL INTEGRITY/STRESS RESPONSE COMPONENT"/>
    <property type="match status" value="1"/>
</dbReference>